<dbReference type="InterPro" id="IPR029058">
    <property type="entry name" value="AB_hydrolase_fold"/>
</dbReference>
<reference evidence="2 3" key="1">
    <citation type="submission" date="2020-08" db="EMBL/GenBank/DDBJ databases">
        <title>Genome sequence of Acidovorax monticola KACC 19171T.</title>
        <authorList>
            <person name="Hyun D.-W."/>
            <person name="Bae J.-W."/>
        </authorList>
    </citation>
    <scope>NUCLEOTIDE SEQUENCE [LARGE SCALE GENOMIC DNA]</scope>
    <source>
        <strain evidence="2 3">KACC 19171</strain>
    </source>
</reference>
<protein>
    <submittedName>
        <fullName evidence="2">Alpha/beta fold hydrolase</fullName>
    </submittedName>
</protein>
<proteinExistence type="predicted"/>
<dbReference type="PANTHER" id="PTHR43798">
    <property type="entry name" value="MONOACYLGLYCEROL LIPASE"/>
    <property type="match status" value="1"/>
</dbReference>
<dbReference type="Pfam" id="PF12697">
    <property type="entry name" value="Abhydrolase_6"/>
    <property type="match status" value="1"/>
</dbReference>
<dbReference type="KEGG" id="amon:H9L24_11790"/>
<name>A0A7H0HLD7_9BURK</name>
<evidence type="ECO:0000313" key="3">
    <source>
        <dbReference type="Proteomes" id="UP000516057"/>
    </source>
</evidence>
<dbReference type="GO" id="GO:0016787">
    <property type="term" value="F:hydrolase activity"/>
    <property type="evidence" value="ECO:0007669"/>
    <property type="project" value="UniProtKB-KW"/>
</dbReference>
<feature type="domain" description="AB hydrolase-1" evidence="1">
    <location>
        <begin position="7"/>
        <end position="229"/>
    </location>
</feature>
<dbReference type="InterPro" id="IPR050266">
    <property type="entry name" value="AB_hydrolase_sf"/>
</dbReference>
<accession>A0A7H0HLD7</accession>
<dbReference type="Proteomes" id="UP000516057">
    <property type="component" value="Chromosome"/>
</dbReference>
<gene>
    <name evidence="2" type="ORF">H9L24_11790</name>
</gene>
<dbReference type="PRINTS" id="PR00111">
    <property type="entry name" value="ABHYDROLASE"/>
</dbReference>
<dbReference type="SUPFAM" id="SSF53474">
    <property type="entry name" value="alpha/beta-Hydrolases"/>
    <property type="match status" value="1"/>
</dbReference>
<dbReference type="PANTHER" id="PTHR43798:SF29">
    <property type="entry name" value="AB HYDROLASE-1 DOMAIN-CONTAINING PROTEIN"/>
    <property type="match status" value="1"/>
</dbReference>
<dbReference type="Gene3D" id="3.40.50.1820">
    <property type="entry name" value="alpha/beta hydrolase"/>
    <property type="match status" value="1"/>
</dbReference>
<keyword evidence="2" id="KW-0378">Hydrolase</keyword>
<evidence type="ECO:0000313" key="2">
    <source>
        <dbReference type="EMBL" id="QNP61353.1"/>
    </source>
</evidence>
<evidence type="ECO:0000259" key="1">
    <source>
        <dbReference type="Pfam" id="PF12697"/>
    </source>
</evidence>
<dbReference type="InterPro" id="IPR000073">
    <property type="entry name" value="AB_hydrolase_1"/>
</dbReference>
<dbReference type="AlphaFoldDB" id="A0A7H0HLD7"/>
<dbReference type="EMBL" id="CP060790">
    <property type="protein sequence ID" value="QNP61353.1"/>
    <property type="molecule type" value="Genomic_DNA"/>
</dbReference>
<organism evidence="2 3">
    <name type="scientific">Paenacidovorax monticola</name>
    <dbReference type="NCBI Taxonomy" id="1926868"/>
    <lineage>
        <taxon>Bacteria</taxon>
        <taxon>Pseudomonadati</taxon>
        <taxon>Pseudomonadota</taxon>
        <taxon>Betaproteobacteria</taxon>
        <taxon>Burkholderiales</taxon>
        <taxon>Comamonadaceae</taxon>
        <taxon>Paenacidovorax</taxon>
    </lineage>
</organism>
<keyword evidence="3" id="KW-1185">Reference proteome</keyword>
<sequence length="237" mass="25909">MPNQACVVLLPGLLCDAALWAQQVQALDPAHCVVPSYGELSSITGMAQHVLDTAPAEHLCVAGHSMGGRVALEMARLAPQRVCRLALLDTGMDPLAPGQAGEHERAKRMGLLQMAREHGMRAMGRQWAQGMVHASRWNTPLFENILDMIERQTPAIFAAQLEALLTRPDARELLAQLRCPTLLVCGRQDAWSPLSRHEEMHALVPGSRLAIVEDSGHMSPMEQPAAVSQALKEWMQP</sequence>